<dbReference type="PROSITE" id="PS50994">
    <property type="entry name" value="INTEGRASE"/>
    <property type="match status" value="1"/>
</dbReference>
<reference evidence="2 3" key="1">
    <citation type="submission" date="2024-11" db="EMBL/GenBank/DDBJ databases">
        <title>A near-complete genome assembly of Cinchona calisaya.</title>
        <authorList>
            <person name="Lian D.C."/>
            <person name="Zhao X.W."/>
            <person name="Wei L."/>
        </authorList>
    </citation>
    <scope>NUCLEOTIDE SEQUENCE [LARGE SCALE GENOMIC DNA]</scope>
    <source>
        <tissue evidence="2">Nenye</tissue>
    </source>
</reference>
<gene>
    <name evidence="2" type="ORF">ACH5RR_036538</name>
</gene>
<dbReference type="InterPro" id="IPR001584">
    <property type="entry name" value="Integrase_cat-core"/>
</dbReference>
<dbReference type="AlphaFoldDB" id="A0ABD2Y742"/>
<keyword evidence="3" id="KW-1185">Reference proteome</keyword>
<dbReference type="InterPro" id="IPR039537">
    <property type="entry name" value="Retrotran_Ty1/copia-like"/>
</dbReference>
<accession>A0ABD2Y742</accession>
<dbReference type="SUPFAM" id="SSF53098">
    <property type="entry name" value="Ribonuclease H-like"/>
    <property type="match status" value="1"/>
</dbReference>
<dbReference type="Gene3D" id="3.30.420.10">
    <property type="entry name" value="Ribonuclease H-like superfamily/Ribonuclease H"/>
    <property type="match status" value="1"/>
</dbReference>
<evidence type="ECO:0000313" key="3">
    <source>
        <dbReference type="Proteomes" id="UP001630127"/>
    </source>
</evidence>
<evidence type="ECO:0000313" key="2">
    <source>
        <dbReference type="EMBL" id="KAL3502089.1"/>
    </source>
</evidence>
<dbReference type="PANTHER" id="PTHR42648">
    <property type="entry name" value="TRANSPOSASE, PUTATIVE-RELATED"/>
    <property type="match status" value="1"/>
</dbReference>
<dbReference type="Pfam" id="PF00665">
    <property type="entry name" value="rve"/>
    <property type="match status" value="1"/>
</dbReference>
<feature type="domain" description="Integrase catalytic" evidence="1">
    <location>
        <begin position="36"/>
        <end position="149"/>
    </location>
</feature>
<dbReference type="EMBL" id="JBJUIK010000015">
    <property type="protein sequence ID" value="KAL3502089.1"/>
    <property type="molecule type" value="Genomic_DNA"/>
</dbReference>
<organism evidence="2 3">
    <name type="scientific">Cinchona calisaya</name>
    <dbReference type="NCBI Taxonomy" id="153742"/>
    <lineage>
        <taxon>Eukaryota</taxon>
        <taxon>Viridiplantae</taxon>
        <taxon>Streptophyta</taxon>
        <taxon>Embryophyta</taxon>
        <taxon>Tracheophyta</taxon>
        <taxon>Spermatophyta</taxon>
        <taxon>Magnoliopsida</taxon>
        <taxon>eudicotyledons</taxon>
        <taxon>Gunneridae</taxon>
        <taxon>Pentapetalae</taxon>
        <taxon>asterids</taxon>
        <taxon>lamiids</taxon>
        <taxon>Gentianales</taxon>
        <taxon>Rubiaceae</taxon>
        <taxon>Cinchonoideae</taxon>
        <taxon>Cinchoneae</taxon>
        <taxon>Cinchona</taxon>
    </lineage>
</organism>
<comment type="caution">
    <text evidence="2">The sequence shown here is derived from an EMBL/GenBank/DDBJ whole genome shotgun (WGS) entry which is preliminary data.</text>
</comment>
<dbReference type="PANTHER" id="PTHR42648:SF22">
    <property type="entry name" value="REVERSE TRANSCRIPTASE TY1_COPIA-TYPE DOMAIN-CONTAINING PROTEIN"/>
    <property type="match status" value="1"/>
</dbReference>
<name>A0ABD2Y742_9GENT</name>
<proteinExistence type="predicted"/>
<dbReference type="Proteomes" id="UP001630127">
    <property type="component" value="Unassembled WGS sequence"/>
</dbReference>
<protein>
    <recommendedName>
        <fullName evidence="1">Integrase catalytic domain-containing protein</fullName>
    </recommendedName>
</protein>
<dbReference type="InterPro" id="IPR012337">
    <property type="entry name" value="RNaseH-like_sf"/>
</dbReference>
<dbReference type="InterPro" id="IPR036397">
    <property type="entry name" value="RNaseH_sf"/>
</dbReference>
<sequence length="149" mass="17803">MLKLFPNFQSLSHLNCGTCQFFKHHRISYLPRVNKRVAFPFELVHYDVWSPCPVVFKSGFEYFVTFVDDNSRVAWLYLMKNRSELFNIFCFFCAEIRTQFNISVCTLRSDNAKEYFSHPFNFYMSEYEILHQFSCVDTLPQNGVAERKK</sequence>
<evidence type="ECO:0000259" key="1">
    <source>
        <dbReference type="PROSITE" id="PS50994"/>
    </source>
</evidence>